<feature type="binding site" evidence="7">
    <location>
        <position position="272"/>
    </location>
    <ligand>
        <name>substrate</name>
    </ligand>
</feature>
<feature type="binding site" evidence="8">
    <location>
        <position position="150"/>
    </location>
    <ligand>
        <name>Zn(2+)</name>
        <dbReference type="ChEBI" id="CHEBI:29105"/>
    </ligand>
</feature>
<dbReference type="CDD" id="cd00854">
    <property type="entry name" value="NagA"/>
    <property type="match status" value="1"/>
</dbReference>
<feature type="binding site" evidence="7">
    <location>
        <begin position="240"/>
        <end position="241"/>
    </location>
    <ligand>
        <name>substrate</name>
    </ligand>
</feature>
<dbReference type="PANTHER" id="PTHR11113">
    <property type="entry name" value="N-ACETYLGLUCOSAMINE-6-PHOSPHATE DEACETYLASE"/>
    <property type="match status" value="1"/>
</dbReference>
<evidence type="ECO:0000256" key="2">
    <source>
        <dbReference type="ARBA" id="ARBA00022723"/>
    </source>
</evidence>
<evidence type="ECO:0000313" key="11">
    <source>
        <dbReference type="Proteomes" id="UP000070675"/>
    </source>
</evidence>
<feature type="binding site" evidence="8">
    <location>
        <position position="237"/>
    </location>
    <ligand>
        <name>Zn(2+)</name>
        <dbReference type="ChEBI" id="CHEBI:29105"/>
    </ligand>
</feature>
<dbReference type="EMBL" id="LSCR01000006">
    <property type="protein sequence ID" value="KXB35117.1"/>
    <property type="molecule type" value="Genomic_DNA"/>
</dbReference>
<dbReference type="SUPFAM" id="SSF51338">
    <property type="entry name" value="Composite domain of metallo-dependent hydrolases"/>
    <property type="match status" value="1"/>
</dbReference>
<evidence type="ECO:0000256" key="4">
    <source>
        <dbReference type="ARBA" id="ARBA00023277"/>
    </source>
</evidence>
<dbReference type="InterPro" id="IPR032466">
    <property type="entry name" value="Metal_Hydrolase"/>
</dbReference>
<accession>A0A133XVZ2</accession>
<comment type="cofactor">
    <cofactor evidence="8">
        <name>a divalent metal cation</name>
        <dbReference type="ChEBI" id="CHEBI:60240"/>
    </cofactor>
    <text evidence="8">Binds 1 divalent metal cation per subunit.</text>
</comment>
<keyword evidence="2 8" id="KW-0479">Metal-binding</keyword>
<dbReference type="AlphaFoldDB" id="A0A133XVZ2"/>
<name>A0A133XVZ2_9ACTN</name>
<organism evidence="10 11">
    <name type="scientific">Atopobium deltae</name>
    <dbReference type="NCBI Taxonomy" id="1393034"/>
    <lineage>
        <taxon>Bacteria</taxon>
        <taxon>Bacillati</taxon>
        <taxon>Actinomycetota</taxon>
        <taxon>Coriobacteriia</taxon>
        <taxon>Coriobacteriales</taxon>
        <taxon>Atopobiaceae</taxon>
        <taxon>Atopobium</taxon>
    </lineage>
</organism>
<evidence type="ECO:0000256" key="5">
    <source>
        <dbReference type="PIRNR" id="PIRNR038994"/>
    </source>
</evidence>
<dbReference type="NCBIfam" id="TIGR00221">
    <property type="entry name" value="nagA"/>
    <property type="match status" value="1"/>
</dbReference>
<dbReference type="Proteomes" id="UP000070675">
    <property type="component" value="Unassembled WGS sequence"/>
</dbReference>
<protein>
    <submittedName>
        <fullName evidence="10">N-acetylglucosamine-6-phosphate deacetylase</fullName>
    </submittedName>
</protein>
<dbReference type="Gene3D" id="3.20.20.140">
    <property type="entry name" value="Metal-dependent hydrolases"/>
    <property type="match status" value="1"/>
</dbReference>
<feature type="active site" description="Proton donor/acceptor" evidence="6">
    <location>
        <position position="295"/>
    </location>
</feature>
<evidence type="ECO:0000313" key="10">
    <source>
        <dbReference type="EMBL" id="KXB35117.1"/>
    </source>
</evidence>
<keyword evidence="11" id="KW-1185">Reference proteome</keyword>
<keyword evidence="3 5" id="KW-0378">Hydrolase</keyword>
<dbReference type="GO" id="GO:0008448">
    <property type="term" value="F:N-acetylglucosamine-6-phosphate deacetylase activity"/>
    <property type="evidence" value="ECO:0007669"/>
    <property type="project" value="InterPro"/>
</dbReference>
<comment type="similarity">
    <text evidence="1 5">Belongs to the metallo-dependent hydrolases superfamily. NagA family.</text>
</comment>
<dbReference type="InterPro" id="IPR006680">
    <property type="entry name" value="Amidohydro-rel"/>
</dbReference>
<dbReference type="PATRIC" id="fig|1393034.3.peg.462"/>
<feature type="binding site" evidence="8">
    <location>
        <position position="216"/>
    </location>
    <ligand>
        <name>Zn(2+)</name>
        <dbReference type="ChEBI" id="CHEBI:29105"/>
    </ligand>
</feature>
<dbReference type="PANTHER" id="PTHR11113:SF14">
    <property type="entry name" value="N-ACETYLGLUCOSAMINE-6-PHOSPHATE DEACETYLASE"/>
    <property type="match status" value="1"/>
</dbReference>
<evidence type="ECO:0000259" key="9">
    <source>
        <dbReference type="Pfam" id="PF01979"/>
    </source>
</evidence>
<feature type="binding site" evidence="7">
    <location>
        <position position="161"/>
    </location>
    <ligand>
        <name>substrate</name>
    </ligand>
</feature>
<dbReference type="InterPro" id="IPR011059">
    <property type="entry name" value="Metal-dep_hydrolase_composite"/>
</dbReference>
<dbReference type="STRING" id="1393034.HMPREF3192_00482"/>
<dbReference type="SUPFAM" id="SSF51556">
    <property type="entry name" value="Metallo-dependent hydrolases"/>
    <property type="match status" value="1"/>
</dbReference>
<evidence type="ECO:0000256" key="7">
    <source>
        <dbReference type="PIRSR" id="PIRSR038994-2"/>
    </source>
</evidence>
<dbReference type="GO" id="GO:0006046">
    <property type="term" value="P:N-acetylglucosamine catabolic process"/>
    <property type="evidence" value="ECO:0007669"/>
    <property type="project" value="TreeGrafter"/>
</dbReference>
<dbReference type="InterPro" id="IPR003764">
    <property type="entry name" value="GlcNAc_6-P_deAcase"/>
</dbReference>
<evidence type="ECO:0000256" key="3">
    <source>
        <dbReference type="ARBA" id="ARBA00022801"/>
    </source>
</evidence>
<evidence type="ECO:0000256" key="6">
    <source>
        <dbReference type="PIRSR" id="PIRSR038994-1"/>
    </source>
</evidence>
<dbReference type="Gene3D" id="2.30.40.10">
    <property type="entry name" value="Urease, subunit C, domain 1"/>
    <property type="match status" value="1"/>
</dbReference>
<gene>
    <name evidence="10" type="ORF">HMPREF3192_00482</name>
</gene>
<sequence length="411" mass="43799">MSNAVNDASLGADTYFVKADTFVLPGGVLGTGFLQVNNGCFGNVTPDLPYGDAADTADAPVLDYSGCIVAPGYVDTHIHGFVGHDVMDCDPEGVNLASRALATHGTTSWVPTTLTQRASEIERACASVYEAKAMRGDDFLGARIEGIYLEGPFFTERHKGAQNPEFMCDPDVELLKRWQKAAHGLIRKSALAPERDGSVAYCSALREMGVVSVLGHSDATYEQGMAAVAAGATSFVHTYNGMSGLNHRNAGLVGCAMTTSQTYPELICDGMHVLPEAIKALVATRGWEWICLVTDCLRCGGMPEGDYMLGDFPIRMKDNLAHLILAEGTLGSIAGSVLTLEQAVRNLVKWQVVTFDKAIRMATEVAAVSAGIEKTCGFILPGRQADFNVLKQDLTLAATYIGGQKVTNEAC</sequence>
<dbReference type="RefSeq" id="WP_066304921.1">
    <property type="nucleotide sequence ID" value="NZ_KQ959487.1"/>
</dbReference>
<evidence type="ECO:0000256" key="8">
    <source>
        <dbReference type="PIRSR" id="PIRSR038994-3"/>
    </source>
</evidence>
<reference evidence="11" key="1">
    <citation type="submission" date="2016-01" db="EMBL/GenBank/DDBJ databases">
        <authorList>
            <person name="Mitreva M."/>
            <person name="Pepin K.H."/>
            <person name="Mihindukulasuriya K.A."/>
            <person name="Fulton R."/>
            <person name="Fronick C."/>
            <person name="O'Laughlin M."/>
            <person name="Miner T."/>
            <person name="Herter B."/>
            <person name="Rosa B.A."/>
            <person name="Cordes M."/>
            <person name="Tomlinson C."/>
            <person name="Wollam A."/>
            <person name="Palsikar V.B."/>
            <person name="Mardis E.R."/>
            <person name="Wilson R.K."/>
        </authorList>
    </citation>
    <scope>NUCLEOTIDE SEQUENCE [LARGE SCALE GENOMIC DNA]</scope>
    <source>
        <strain evidence="11">DNF00019</strain>
    </source>
</reference>
<keyword evidence="4 5" id="KW-0119">Carbohydrate metabolism</keyword>
<feature type="binding site" evidence="7">
    <location>
        <position position="248"/>
    </location>
    <ligand>
        <name>substrate</name>
    </ligand>
</feature>
<evidence type="ECO:0000256" key="1">
    <source>
        <dbReference type="ARBA" id="ARBA00010716"/>
    </source>
</evidence>
<feature type="domain" description="Amidohydrolase-related" evidence="9">
    <location>
        <begin position="68"/>
        <end position="405"/>
    </location>
</feature>
<feature type="binding site" evidence="7">
    <location>
        <begin position="333"/>
        <end position="335"/>
    </location>
    <ligand>
        <name>substrate</name>
    </ligand>
</feature>
<dbReference type="PIRSF" id="PIRSF038994">
    <property type="entry name" value="NagA"/>
    <property type="match status" value="1"/>
</dbReference>
<dbReference type="GO" id="GO:0046872">
    <property type="term" value="F:metal ion binding"/>
    <property type="evidence" value="ECO:0007669"/>
    <property type="project" value="UniProtKB-KW"/>
</dbReference>
<comment type="caution">
    <text evidence="10">The sequence shown here is derived from an EMBL/GenBank/DDBJ whole genome shotgun (WGS) entry which is preliminary data.</text>
</comment>
<dbReference type="Pfam" id="PF01979">
    <property type="entry name" value="Amidohydro_1"/>
    <property type="match status" value="1"/>
</dbReference>
<proteinExistence type="inferred from homology"/>